<keyword evidence="1 8" id="KW-0813">Transport</keyword>
<reference evidence="10" key="1">
    <citation type="submission" date="2016-04" db="EMBL/GenBank/DDBJ databases">
        <authorList>
            <person name="Evans L.H."/>
            <person name="Alamgir A."/>
            <person name="Owens N."/>
            <person name="Weber N.D."/>
            <person name="Virtaneva K."/>
            <person name="Barbian K."/>
            <person name="Babar A."/>
            <person name="Rosenke K."/>
        </authorList>
    </citation>
    <scope>NUCLEOTIDE SEQUENCE</scope>
    <source>
        <strain evidence="10">86</strain>
    </source>
</reference>
<proteinExistence type="inferred from homology"/>
<dbReference type="PANTHER" id="PTHR42781">
    <property type="entry name" value="SPERMIDINE/PUTRESCINE IMPORT ATP-BINDING PROTEIN POTA"/>
    <property type="match status" value="1"/>
</dbReference>
<evidence type="ECO:0000259" key="9">
    <source>
        <dbReference type="PROSITE" id="PS50893"/>
    </source>
</evidence>
<dbReference type="SUPFAM" id="SSF50331">
    <property type="entry name" value="MOP-like"/>
    <property type="match status" value="1"/>
</dbReference>
<evidence type="ECO:0000256" key="7">
    <source>
        <dbReference type="ARBA" id="ARBA00023136"/>
    </source>
</evidence>
<dbReference type="Gene3D" id="2.40.50.100">
    <property type="match status" value="1"/>
</dbReference>
<dbReference type="NCBIfam" id="TIGR01187">
    <property type="entry name" value="potA"/>
    <property type="match status" value="1"/>
</dbReference>
<comment type="function">
    <text evidence="8">Part of the ABC transporter complex PotABCD involved in spermidine/putrescine import. Responsible for energy coupling to the transport system.</text>
</comment>
<dbReference type="GO" id="GO:0005524">
    <property type="term" value="F:ATP binding"/>
    <property type="evidence" value="ECO:0007669"/>
    <property type="project" value="UniProtKB-KW"/>
</dbReference>
<dbReference type="InterPro" id="IPR013611">
    <property type="entry name" value="Transp-assoc_OB_typ2"/>
</dbReference>
<protein>
    <recommendedName>
        <fullName evidence="8">Spermidine/putrescine import ATP-binding protein PotA</fullName>
        <ecNumber evidence="8">7.6.2.11</ecNumber>
    </recommendedName>
</protein>
<dbReference type="Pfam" id="PF00005">
    <property type="entry name" value="ABC_tran"/>
    <property type="match status" value="1"/>
</dbReference>
<dbReference type="InterPro" id="IPR003593">
    <property type="entry name" value="AAA+_ATPase"/>
</dbReference>
<dbReference type="Gene3D" id="3.40.50.300">
    <property type="entry name" value="P-loop containing nucleotide triphosphate hydrolases"/>
    <property type="match status" value="1"/>
</dbReference>
<gene>
    <name evidence="10" type="primary">potG</name>
    <name evidence="8" type="synonym">potA</name>
    <name evidence="10" type="ORF">KL86APRO_30300</name>
</gene>
<evidence type="ECO:0000256" key="3">
    <source>
        <dbReference type="ARBA" id="ARBA00022519"/>
    </source>
</evidence>
<comment type="similarity">
    <text evidence="8">Belongs to the ABC transporter superfamily. Spermidine/putrescine importer (TC 3.A.1.11.1) family.</text>
</comment>
<dbReference type="GO" id="GO:0016887">
    <property type="term" value="F:ATP hydrolysis activity"/>
    <property type="evidence" value="ECO:0007669"/>
    <property type="project" value="InterPro"/>
</dbReference>
<evidence type="ECO:0000256" key="5">
    <source>
        <dbReference type="ARBA" id="ARBA00022840"/>
    </source>
</evidence>
<comment type="catalytic activity">
    <reaction evidence="8">
        <text>ATP + H2O + polyamine-[polyamine-binding protein]Side 1 = ADP + phosphate + polyamineSide 2 + [polyamine-binding protein]Side 1.</text>
        <dbReference type="EC" id="7.6.2.11"/>
    </reaction>
</comment>
<keyword evidence="5 8" id="KW-0067">ATP-binding</keyword>
<dbReference type="AlphaFoldDB" id="A0A212KMB3"/>
<keyword evidence="7 8" id="KW-0472">Membrane</keyword>
<sequence>MPVAQGARAPHSLEAWQDPKARPIVSIEGVTKAFGDHYAVDNVSLEVFQGEFFSLLGASGCGKTTLLRMLAGLETPDSGHIYIDGADMTHVPPYRRPVNMMFQSYALFPHMSVEQNIAFGLKQEGASKAQIKERVAEMLRLVRLEPYAKRRPHQLSGGQRQRVALARSLAKHPRLLLLDEPLGALDKKLREHTQFELVNIQEQLGTTFIMVTHDQEEAMTMSTRIAVMDEGRILQIGSPSTIYEYPATRYVADFIGSVNLFDGRVTGEHDGQVFVHCDEVGATMAIAHAEPLVAGTPVSVALRPEKMTVTDVKPESDVNVLRGVVSEIAYLGDVSIYYVALPNKTLVHVQLTNLARHTSSPLTWEQEVWLTWEPENGVVLQT</sequence>
<dbReference type="InterPro" id="IPR027417">
    <property type="entry name" value="P-loop_NTPase"/>
</dbReference>
<dbReference type="PROSITE" id="PS00211">
    <property type="entry name" value="ABC_TRANSPORTER_1"/>
    <property type="match status" value="1"/>
</dbReference>
<dbReference type="FunFam" id="3.40.50.300:FF:000133">
    <property type="entry name" value="Spermidine/putrescine import ATP-binding protein PotA"/>
    <property type="match status" value="1"/>
</dbReference>
<dbReference type="GO" id="GO:0043190">
    <property type="term" value="C:ATP-binding cassette (ABC) transporter complex"/>
    <property type="evidence" value="ECO:0007669"/>
    <property type="project" value="InterPro"/>
</dbReference>
<dbReference type="InterPro" id="IPR050093">
    <property type="entry name" value="ABC_SmlMolc_Importer"/>
</dbReference>
<accession>A0A212KMB3</accession>
<dbReference type="Pfam" id="PF08402">
    <property type="entry name" value="TOBE_2"/>
    <property type="match status" value="1"/>
</dbReference>
<dbReference type="InterPro" id="IPR005893">
    <property type="entry name" value="PotA-like"/>
</dbReference>
<dbReference type="SMART" id="SM00382">
    <property type="entry name" value="AAA"/>
    <property type="match status" value="1"/>
</dbReference>
<dbReference type="PROSITE" id="PS50893">
    <property type="entry name" value="ABC_TRANSPORTER_2"/>
    <property type="match status" value="1"/>
</dbReference>
<evidence type="ECO:0000256" key="4">
    <source>
        <dbReference type="ARBA" id="ARBA00022741"/>
    </source>
</evidence>
<dbReference type="CDD" id="cd03300">
    <property type="entry name" value="ABC_PotA_N"/>
    <property type="match status" value="1"/>
</dbReference>
<dbReference type="InterPro" id="IPR008995">
    <property type="entry name" value="Mo/tungstate-bd_C_term_dom"/>
</dbReference>
<name>A0A212KMB3_9PROT</name>
<keyword evidence="4 8" id="KW-0547">Nucleotide-binding</keyword>
<evidence type="ECO:0000256" key="8">
    <source>
        <dbReference type="RuleBase" id="RU364083"/>
    </source>
</evidence>
<dbReference type="PANTHER" id="PTHR42781:SF5">
    <property type="entry name" value="PUTRESCINE TRANSPORT ATP-BINDING PROTEIN POTG"/>
    <property type="match status" value="1"/>
</dbReference>
<keyword evidence="6 8" id="KW-1278">Translocase</keyword>
<evidence type="ECO:0000256" key="6">
    <source>
        <dbReference type="ARBA" id="ARBA00022967"/>
    </source>
</evidence>
<evidence type="ECO:0000256" key="2">
    <source>
        <dbReference type="ARBA" id="ARBA00022475"/>
    </source>
</evidence>
<evidence type="ECO:0000256" key="1">
    <source>
        <dbReference type="ARBA" id="ARBA00022448"/>
    </source>
</evidence>
<organism evidence="10">
    <name type="scientific">uncultured Alphaproteobacteria bacterium</name>
    <dbReference type="NCBI Taxonomy" id="91750"/>
    <lineage>
        <taxon>Bacteria</taxon>
        <taxon>Pseudomonadati</taxon>
        <taxon>Pseudomonadota</taxon>
        <taxon>Alphaproteobacteria</taxon>
        <taxon>environmental samples</taxon>
    </lineage>
</organism>
<keyword evidence="3" id="KW-0997">Cell inner membrane</keyword>
<keyword evidence="2 8" id="KW-1003">Cell membrane</keyword>
<evidence type="ECO:0000313" key="10">
    <source>
        <dbReference type="EMBL" id="SBW12809.1"/>
    </source>
</evidence>
<dbReference type="InterPro" id="IPR017871">
    <property type="entry name" value="ABC_transporter-like_CS"/>
</dbReference>
<dbReference type="InterPro" id="IPR017879">
    <property type="entry name" value="PotA_ATP-bd"/>
</dbReference>
<dbReference type="EMBL" id="FLUO01000003">
    <property type="protein sequence ID" value="SBW12809.1"/>
    <property type="molecule type" value="Genomic_DNA"/>
</dbReference>
<dbReference type="EC" id="7.6.2.11" evidence="8"/>
<dbReference type="GO" id="GO:0015594">
    <property type="term" value="F:ABC-type putrescine transporter activity"/>
    <property type="evidence" value="ECO:0007669"/>
    <property type="project" value="InterPro"/>
</dbReference>
<dbReference type="InterPro" id="IPR003439">
    <property type="entry name" value="ABC_transporter-like_ATP-bd"/>
</dbReference>
<comment type="subunit">
    <text evidence="8">The complex is composed of two ATP-binding proteins (PotA), two transmembrane proteins (PotB and PotC) and a solute-binding protein (PotD).</text>
</comment>
<dbReference type="SUPFAM" id="SSF52540">
    <property type="entry name" value="P-loop containing nucleoside triphosphate hydrolases"/>
    <property type="match status" value="1"/>
</dbReference>
<feature type="domain" description="ABC transporter" evidence="9">
    <location>
        <begin position="25"/>
        <end position="255"/>
    </location>
</feature>